<evidence type="ECO:0000313" key="2">
    <source>
        <dbReference type="Proteomes" id="UP000061135"/>
    </source>
</evidence>
<name>A0A0E3ZKT8_9BURK</name>
<sequence length="145" mass="14457">MSLGQLEFSTLFASANKHPTLNACQSKPNLSGWSVFGGIILCLNLGACAAPLMALGGSATTAASSAGSVVVSAAVANPSTAVSAVSTVTTGKSPLEHAASAATKQDCNFLNALGSKPICSDVRLPTIKDMSESYPGPADNIATSK</sequence>
<dbReference type="EMBL" id="CP007501">
    <property type="protein sequence ID" value="AKD25025.1"/>
    <property type="molecule type" value="Genomic_DNA"/>
</dbReference>
<reference evidence="1 2" key="1">
    <citation type="submission" date="2014-03" db="EMBL/GenBank/DDBJ databases">
        <title>Genome of Polynucleobacter strain MWH-MoK4.</title>
        <authorList>
            <person name="Hahn M.W."/>
        </authorList>
    </citation>
    <scope>NUCLEOTIDE SEQUENCE [LARGE SCALE GENOMIC DNA]</scope>
    <source>
        <strain evidence="1 2">MWH-MoK4</strain>
    </source>
</reference>
<organism evidence="1 2">
    <name type="scientific">Polynucleobacter duraquae</name>
    <dbReference type="NCBI Taxonomy" id="1835254"/>
    <lineage>
        <taxon>Bacteria</taxon>
        <taxon>Pseudomonadati</taxon>
        <taxon>Pseudomonadota</taxon>
        <taxon>Betaproteobacteria</taxon>
        <taxon>Burkholderiales</taxon>
        <taxon>Burkholderiaceae</taxon>
        <taxon>Polynucleobacter</taxon>
    </lineage>
</organism>
<accession>A0A0E3ZKT8</accession>
<dbReference type="Proteomes" id="UP000061135">
    <property type="component" value="Chromosome"/>
</dbReference>
<dbReference type="AlphaFoldDB" id="A0A0E3ZKT8"/>
<gene>
    <name evidence="1" type="ORF">CL55_00006920</name>
</gene>
<dbReference type="PATRIC" id="fig|576611.7.peg.700"/>
<protein>
    <submittedName>
        <fullName evidence="1">Uncharacterized protein</fullName>
    </submittedName>
</protein>
<keyword evidence="2" id="KW-1185">Reference proteome</keyword>
<evidence type="ECO:0000313" key="1">
    <source>
        <dbReference type="EMBL" id="AKD25025.1"/>
    </source>
</evidence>
<dbReference type="KEGG" id="pdq:CL55_00006920"/>
<proteinExistence type="predicted"/>
<dbReference type="HOGENOM" id="CLU_1802325_0_0_4"/>
<dbReference type="STRING" id="1835254.CL55_00006920"/>